<keyword evidence="3" id="KW-1185">Reference proteome</keyword>
<organism evidence="2 3">
    <name type="scientific">Eleusine coracana subsp. coracana</name>
    <dbReference type="NCBI Taxonomy" id="191504"/>
    <lineage>
        <taxon>Eukaryota</taxon>
        <taxon>Viridiplantae</taxon>
        <taxon>Streptophyta</taxon>
        <taxon>Embryophyta</taxon>
        <taxon>Tracheophyta</taxon>
        <taxon>Spermatophyta</taxon>
        <taxon>Magnoliopsida</taxon>
        <taxon>Liliopsida</taxon>
        <taxon>Poales</taxon>
        <taxon>Poaceae</taxon>
        <taxon>PACMAD clade</taxon>
        <taxon>Chloridoideae</taxon>
        <taxon>Cynodonteae</taxon>
        <taxon>Eleusininae</taxon>
        <taxon>Eleusine</taxon>
    </lineage>
</organism>
<feature type="region of interest" description="Disordered" evidence="1">
    <location>
        <begin position="29"/>
        <end position="63"/>
    </location>
</feature>
<dbReference type="Pfam" id="PF14223">
    <property type="entry name" value="Retrotran_gag_2"/>
    <property type="match status" value="1"/>
</dbReference>
<proteinExistence type="predicted"/>
<accession>A0AAV5CZQ4</accession>
<comment type="caution">
    <text evidence="2">The sequence shown here is derived from an EMBL/GenBank/DDBJ whole genome shotgun (WGS) entry which is preliminary data.</text>
</comment>
<evidence type="ECO:0000313" key="3">
    <source>
        <dbReference type="Proteomes" id="UP001054889"/>
    </source>
</evidence>
<protein>
    <submittedName>
        <fullName evidence="2">Uncharacterized protein</fullName>
    </submittedName>
</protein>
<evidence type="ECO:0000313" key="2">
    <source>
        <dbReference type="EMBL" id="GJN03514.1"/>
    </source>
</evidence>
<name>A0AAV5CZQ4_ELECO</name>
<evidence type="ECO:0000256" key="1">
    <source>
        <dbReference type="SAM" id="MobiDB-lite"/>
    </source>
</evidence>
<dbReference type="EMBL" id="BQKI01000010">
    <property type="protein sequence ID" value="GJN03514.1"/>
    <property type="molecule type" value="Genomic_DNA"/>
</dbReference>
<sequence length="167" mass="18447">MPLLLKSLSVSFSDAVFICSSILIDGGSAQNQATGRRGRLPPVEGVGAPAPQHRRRRPRALQGPAVRRGVSPEAAEKWARDDAVCRGHILAALSDRVLPDYVRHATGRAVWDAVARTYDLVWNPVEVETMFQRFLRFQFEEDADLLEQLAHAEAMAATKKDPPALRP</sequence>
<reference evidence="2" key="2">
    <citation type="submission" date="2021-12" db="EMBL/GenBank/DDBJ databases">
        <title>Resequencing data analysis of finger millet.</title>
        <authorList>
            <person name="Hatakeyama M."/>
            <person name="Aluri S."/>
            <person name="Balachadran M.T."/>
            <person name="Sivarajan S.R."/>
            <person name="Poveda L."/>
            <person name="Shimizu-Inatsugi R."/>
            <person name="Schlapbach R."/>
            <person name="Sreeman S.M."/>
            <person name="Shimizu K.K."/>
        </authorList>
    </citation>
    <scope>NUCLEOTIDE SEQUENCE</scope>
</reference>
<gene>
    <name evidence="2" type="primary">ga20969</name>
    <name evidence="2" type="ORF">PR202_ga20969</name>
</gene>
<reference evidence="2" key="1">
    <citation type="journal article" date="2018" name="DNA Res.">
        <title>Multiple hybrid de novo genome assembly of finger millet, an orphan allotetraploid crop.</title>
        <authorList>
            <person name="Hatakeyama M."/>
            <person name="Aluri S."/>
            <person name="Balachadran M.T."/>
            <person name="Sivarajan S.R."/>
            <person name="Patrignani A."/>
            <person name="Gruter S."/>
            <person name="Poveda L."/>
            <person name="Shimizu-Inatsugi R."/>
            <person name="Baeten J."/>
            <person name="Francoijs K.J."/>
            <person name="Nataraja K.N."/>
            <person name="Reddy Y.A.N."/>
            <person name="Phadnis S."/>
            <person name="Ravikumar R.L."/>
            <person name="Schlapbach R."/>
            <person name="Sreeman S.M."/>
            <person name="Shimizu K.K."/>
        </authorList>
    </citation>
    <scope>NUCLEOTIDE SEQUENCE</scope>
</reference>
<dbReference type="AlphaFoldDB" id="A0AAV5CZQ4"/>
<dbReference type="Proteomes" id="UP001054889">
    <property type="component" value="Unassembled WGS sequence"/>
</dbReference>